<dbReference type="Gene3D" id="3.30.70.100">
    <property type="match status" value="1"/>
</dbReference>
<dbReference type="InterPro" id="IPR007138">
    <property type="entry name" value="ABM_dom"/>
</dbReference>
<dbReference type="GO" id="GO:0003824">
    <property type="term" value="F:catalytic activity"/>
    <property type="evidence" value="ECO:0007669"/>
    <property type="project" value="TreeGrafter"/>
</dbReference>
<dbReference type="SUPFAM" id="SSF54909">
    <property type="entry name" value="Dimeric alpha+beta barrel"/>
    <property type="match status" value="1"/>
</dbReference>
<keyword evidence="3" id="KW-1185">Reference proteome</keyword>
<proteinExistence type="predicted"/>
<dbReference type="PROSITE" id="PS51725">
    <property type="entry name" value="ABM"/>
    <property type="match status" value="1"/>
</dbReference>
<evidence type="ECO:0000259" key="1">
    <source>
        <dbReference type="PROSITE" id="PS51725"/>
    </source>
</evidence>
<name>A0A0C5WG44_9GAMM</name>
<dbReference type="KEGG" id="pgb:H744_1c1088"/>
<dbReference type="PANTHER" id="PTHR33336:SF3">
    <property type="entry name" value="ABM DOMAIN-CONTAINING PROTEIN"/>
    <property type="match status" value="1"/>
</dbReference>
<dbReference type="Proteomes" id="UP000032303">
    <property type="component" value="Chromosome 1"/>
</dbReference>
<dbReference type="InterPro" id="IPR011008">
    <property type="entry name" value="Dimeric_a/b-barrel"/>
</dbReference>
<dbReference type="Pfam" id="PF03992">
    <property type="entry name" value="ABM"/>
    <property type="match status" value="1"/>
</dbReference>
<evidence type="ECO:0000313" key="2">
    <source>
        <dbReference type="EMBL" id="AJR06113.1"/>
    </source>
</evidence>
<evidence type="ECO:0000313" key="3">
    <source>
        <dbReference type="Proteomes" id="UP000032303"/>
    </source>
</evidence>
<dbReference type="PANTHER" id="PTHR33336">
    <property type="entry name" value="QUINOL MONOOXYGENASE YGIN-RELATED"/>
    <property type="match status" value="1"/>
</dbReference>
<dbReference type="InterPro" id="IPR050744">
    <property type="entry name" value="AI-2_Isomerase_LsrG"/>
</dbReference>
<sequence length="107" mass="12338">MTGTHSTKRNLMTKLTIVANIIAKADKIELVKSELLKLIDITRAEEGCINYDLHQDNENPTHFLFFENWTSRELWQKHMGNKHLADYMAATEGSVEQFTLNEMTQIA</sequence>
<dbReference type="PATRIC" id="fig|658445.3.peg.1171"/>
<gene>
    <name evidence="2" type="ORF">H744_1c1088</name>
</gene>
<organism evidence="2 3">
    <name type="scientific">Photobacterium gaetbulicola Gung47</name>
    <dbReference type="NCBI Taxonomy" id="658445"/>
    <lineage>
        <taxon>Bacteria</taxon>
        <taxon>Pseudomonadati</taxon>
        <taxon>Pseudomonadota</taxon>
        <taxon>Gammaproteobacteria</taxon>
        <taxon>Vibrionales</taxon>
        <taxon>Vibrionaceae</taxon>
        <taxon>Photobacterium</taxon>
    </lineage>
</organism>
<dbReference type="STRING" id="658445.H744_1c1088"/>
<dbReference type="EMBL" id="CP005973">
    <property type="protein sequence ID" value="AJR06113.1"/>
    <property type="molecule type" value="Genomic_DNA"/>
</dbReference>
<dbReference type="AlphaFoldDB" id="A0A0C5WG44"/>
<feature type="domain" description="ABM" evidence="1">
    <location>
        <begin position="15"/>
        <end position="103"/>
    </location>
</feature>
<reference evidence="2 3" key="1">
    <citation type="submission" date="2013-05" db="EMBL/GenBank/DDBJ databases">
        <title>Complete genome sequence of the lipase-producing bacterium Photobacterium gaetbulicola Gung47.</title>
        <authorList>
            <person name="Kim Y.-O."/>
        </authorList>
    </citation>
    <scope>NUCLEOTIDE SEQUENCE [LARGE SCALE GENOMIC DNA]</scope>
    <source>
        <strain evidence="2 3">Gung47</strain>
    </source>
</reference>
<protein>
    <recommendedName>
        <fullName evidence="1">ABM domain-containing protein</fullName>
    </recommendedName>
</protein>
<dbReference type="HOGENOM" id="CLU_131496_11_1_6"/>
<accession>A0A0C5WG44</accession>